<dbReference type="Pfam" id="PF03732">
    <property type="entry name" value="Retrotrans_gag"/>
    <property type="match status" value="1"/>
</dbReference>
<feature type="region of interest" description="Disordered" evidence="1">
    <location>
        <begin position="1"/>
        <end position="29"/>
    </location>
</feature>
<dbReference type="Proteomes" id="UP001454036">
    <property type="component" value="Unassembled WGS sequence"/>
</dbReference>
<dbReference type="EMBL" id="BAABME010006249">
    <property type="protein sequence ID" value="GAA0167849.1"/>
    <property type="molecule type" value="Genomic_DNA"/>
</dbReference>
<feature type="compositionally biased region" description="Polar residues" evidence="1">
    <location>
        <begin position="12"/>
        <end position="27"/>
    </location>
</feature>
<evidence type="ECO:0000313" key="3">
    <source>
        <dbReference type="EMBL" id="GAA0167849.1"/>
    </source>
</evidence>
<protein>
    <recommendedName>
        <fullName evidence="2">Retrotransposon gag domain-containing protein</fullName>
    </recommendedName>
</protein>
<organism evidence="3 4">
    <name type="scientific">Lithospermum erythrorhizon</name>
    <name type="common">Purple gromwell</name>
    <name type="synonym">Lithospermum officinale var. erythrorhizon</name>
    <dbReference type="NCBI Taxonomy" id="34254"/>
    <lineage>
        <taxon>Eukaryota</taxon>
        <taxon>Viridiplantae</taxon>
        <taxon>Streptophyta</taxon>
        <taxon>Embryophyta</taxon>
        <taxon>Tracheophyta</taxon>
        <taxon>Spermatophyta</taxon>
        <taxon>Magnoliopsida</taxon>
        <taxon>eudicotyledons</taxon>
        <taxon>Gunneridae</taxon>
        <taxon>Pentapetalae</taxon>
        <taxon>asterids</taxon>
        <taxon>lamiids</taxon>
        <taxon>Boraginales</taxon>
        <taxon>Boraginaceae</taxon>
        <taxon>Boraginoideae</taxon>
        <taxon>Lithospermeae</taxon>
        <taxon>Lithospermum</taxon>
    </lineage>
</organism>
<sequence length="196" mass="22339">MTTNPHPDDNPKNSTNTPTTGGVTNLPTDPDAAVVYRRIDPLSPYYLSSNDNPGNVICLVKLTGKNYEEWSPQRKTFPHYEEAKPLWDMLSRRYTITNDQRKQDLKHDLSECKQTPTMSVADYFGKLEKLWDDLAACNPIPACVCGMGEQFQHRIDEEKFHDFLYGLDATRFGHLCSPLLAQDPNPTLDWAFQAMN</sequence>
<keyword evidence="4" id="KW-1185">Reference proteome</keyword>
<evidence type="ECO:0000259" key="2">
    <source>
        <dbReference type="Pfam" id="PF03732"/>
    </source>
</evidence>
<proteinExistence type="predicted"/>
<gene>
    <name evidence="3" type="ORF">LIER_22693</name>
</gene>
<name>A0AAV3QV01_LITER</name>
<feature type="domain" description="Retrotransposon gag" evidence="2">
    <location>
        <begin position="86"/>
        <end position="136"/>
    </location>
</feature>
<reference evidence="3 4" key="1">
    <citation type="submission" date="2024-01" db="EMBL/GenBank/DDBJ databases">
        <title>The complete chloroplast genome sequence of Lithospermum erythrorhizon: insights into the phylogenetic relationship among Boraginaceae species and the maternal lineages of purple gromwells.</title>
        <authorList>
            <person name="Okada T."/>
            <person name="Watanabe K."/>
        </authorList>
    </citation>
    <scope>NUCLEOTIDE SEQUENCE [LARGE SCALE GENOMIC DNA]</scope>
</reference>
<dbReference type="InterPro" id="IPR005162">
    <property type="entry name" value="Retrotrans_gag_dom"/>
</dbReference>
<feature type="compositionally biased region" description="Basic and acidic residues" evidence="1">
    <location>
        <begin position="1"/>
        <end position="11"/>
    </location>
</feature>
<comment type="caution">
    <text evidence="3">The sequence shown here is derived from an EMBL/GenBank/DDBJ whole genome shotgun (WGS) entry which is preliminary data.</text>
</comment>
<evidence type="ECO:0000313" key="4">
    <source>
        <dbReference type="Proteomes" id="UP001454036"/>
    </source>
</evidence>
<dbReference type="PANTHER" id="PTHR37610">
    <property type="entry name" value="CCHC-TYPE DOMAIN-CONTAINING PROTEIN"/>
    <property type="match status" value="1"/>
</dbReference>
<dbReference type="AlphaFoldDB" id="A0AAV3QV01"/>
<accession>A0AAV3QV01</accession>
<dbReference type="PANTHER" id="PTHR37610:SF40">
    <property type="entry name" value="OS01G0909600 PROTEIN"/>
    <property type="match status" value="1"/>
</dbReference>
<evidence type="ECO:0000256" key="1">
    <source>
        <dbReference type="SAM" id="MobiDB-lite"/>
    </source>
</evidence>